<evidence type="ECO:0000256" key="2">
    <source>
        <dbReference type="HAMAP-Rule" id="MF_00758"/>
    </source>
</evidence>
<dbReference type="EMBL" id="PYGD01000009">
    <property type="protein sequence ID" value="PSK90153.1"/>
    <property type="molecule type" value="Genomic_DNA"/>
</dbReference>
<organism evidence="3 4">
    <name type="scientific">Taibaiella chishuiensis</name>
    <dbReference type="NCBI Taxonomy" id="1434707"/>
    <lineage>
        <taxon>Bacteria</taxon>
        <taxon>Pseudomonadati</taxon>
        <taxon>Bacteroidota</taxon>
        <taxon>Chitinophagia</taxon>
        <taxon>Chitinophagales</taxon>
        <taxon>Chitinophagaceae</taxon>
        <taxon>Taibaiella</taxon>
    </lineage>
</organism>
<keyword evidence="4" id="KW-1185">Reference proteome</keyword>
<evidence type="ECO:0000313" key="3">
    <source>
        <dbReference type="EMBL" id="PSK90153.1"/>
    </source>
</evidence>
<gene>
    <name evidence="3" type="ORF">B0I18_109159</name>
</gene>
<evidence type="ECO:0000313" key="4">
    <source>
        <dbReference type="Proteomes" id="UP000240572"/>
    </source>
</evidence>
<accession>A0A2P8CYW9</accession>
<dbReference type="HAMAP" id="MF_00758">
    <property type="entry name" value="UPF0301"/>
    <property type="match status" value="1"/>
</dbReference>
<proteinExistence type="inferred from homology"/>
<dbReference type="PANTHER" id="PTHR30327:SF1">
    <property type="entry name" value="UPF0301 PROTEIN YQGE"/>
    <property type="match status" value="1"/>
</dbReference>
<comment type="caution">
    <text evidence="3">The sequence shown here is derived from an EMBL/GenBank/DDBJ whole genome shotgun (WGS) entry which is preliminary data.</text>
</comment>
<evidence type="ECO:0000256" key="1">
    <source>
        <dbReference type="ARBA" id="ARBA00009600"/>
    </source>
</evidence>
<dbReference type="Pfam" id="PF02622">
    <property type="entry name" value="DUF179"/>
    <property type="match status" value="1"/>
</dbReference>
<dbReference type="GO" id="GO:0005829">
    <property type="term" value="C:cytosol"/>
    <property type="evidence" value="ECO:0007669"/>
    <property type="project" value="TreeGrafter"/>
</dbReference>
<dbReference type="RefSeq" id="WP_181358544.1">
    <property type="nucleotide sequence ID" value="NZ_PYGD01000009.1"/>
</dbReference>
<sequence length="192" mass="21252">MDLLDPYKRTDIKPAAGKLLIAEPFLNDPGFARTVVFLVEHGEEGSIGFVLNRPSHSTIGDLLPELYTPRLSVFEGGPVQGDTLHMIHKMPDVMGGTEILPGIFWGGSYDDLARTIHDNPAGIPDLRLFIGYSGWADGQLEQELKDGVWLVADTFEDVIFETDSRKVWQDALRSLGSSFAFMANMPIHPQLN</sequence>
<dbReference type="Proteomes" id="UP000240572">
    <property type="component" value="Unassembled WGS sequence"/>
</dbReference>
<dbReference type="PANTHER" id="PTHR30327">
    <property type="entry name" value="UNCHARACTERIZED PROTEIN YQGE"/>
    <property type="match status" value="1"/>
</dbReference>
<dbReference type="AlphaFoldDB" id="A0A2P8CYW9"/>
<dbReference type="InterPro" id="IPR003774">
    <property type="entry name" value="AlgH-like"/>
</dbReference>
<name>A0A2P8CYW9_9BACT</name>
<protein>
    <recommendedName>
        <fullName evidence="2">UPF0301 protein B0I18_109159</fullName>
    </recommendedName>
</protein>
<dbReference type="Gene3D" id="3.40.1740.10">
    <property type="entry name" value="VC0467-like"/>
    <property type="match status" value="1"/>
</dbReference>
<reference evidence="3 4" key="1">
    <citation type="submission" date="2018-03" db="EMBL/GenBank/DDBJ databases">
        <title>Genomic Encyclopedia of Type Strains, Phase III (KMG-III): the genomes of soil and plant-associated and newly described type strains.</title>
        <authorList>
            <person name="Whitman W."/>
        </authorList>
    </citation>
    <scope>NUCLEOTIDE SEQUENCE [LARGE SCALE GENOMIC DNA]</scope>
    <source>
        <strain evidence="3 4">CGMCC 1.12700</strain>
    </source>
</reference>
<dbReference type="SUPFAM" id="SSF143456">
    <property type="entry name" value="VC0467-like"/>
    <property type="match status" value="1"/>
</dbReference>
<comment type="similarity">
    <text evidence="1 2">Belongs to the UPF0301 (AlgH) family.</text>
</comment>